<name>A0A5D4HA23_9SPHI</name>
<dbReference type="AlphaFoldDB" id="A0A5D4HA23"/>
<proteinExistence type="predicted"/>
<dbReference type="RefSeq" id="WP_148918195.1">
    <property type="nucleotide sequence ID" value="NZ_VTAV01000002.1"/>
</dbReference>
<gene>
    <name evidence="1" type="ORF">FXV77_05465</name>
</gene>
<organism evidence="1 2">
    <name type="scientific">Sphingobacterium phlebotomi</name>
    <dbReference type="NCBI Taxonomy" id="2605433"/>
    <lineage>
        <taxon>Bacteria</taxon>
        <taxon>Pseudomonadati</taxon>
        <taxon>Bacteroidota</taxon>
        <taxon>Sphingobacteriia</taxon>
        <taxon>Sphingobacteriales</taxon>
        <taxon>Sphingobacteriaceae</taxon>
        <taxon>Sphingobacterium</taxon>
    </lineage>
</organism>
<dbReference type="Proteomes" id="UP000322362">
    <property type="component" value="Unassembled WGS sequence"/>
</dbReference>
<accession>A0A5D4HA23</accession>
<sequence>MMNKSDHEKIKRELKRLGFDSDRGNNLEKRLFPHIPIRTVSKRRRDNVIAELKRKERKRKGRGI</sequence>
<comment type="caution">
    <text evidence="1">The sequence shown here is derived from an EMBL/GenBank/DDBJ whole genome shotgun (WGS) entry which is preliminary data.</text>
</comment>
<protein>
    <submittedName>
        <fullName evidence="1">Uncharacterized protein</fullName>
    </submittedName>
</protein>
<evidence type="ECO:0000313" key="2">
    <source>
        <dbReference type="Proteomes" id="UP000322362"/>
    </source>
</evidence>
<reference evidence="1 2" key="1">
    <citation type="submission" date="2019-08" db="EMBL/GenBank/DDBJ databases">
        <title>Phlebobacter frassis gen. nov. sp. nov., a new member of family Sphingobacteriaceae isolated from sand fly rearing media.</title>
        <authorList>
            <person name="Kakumanu M.L."/>
            <person name="Marayati B.F."/>
            <person name="Wada-Katsumata A."/>
            <person name="Wasserberg G."/>
            <person name="Schal C."/>
            <person name="Apperson C.S."/>
            <person name="Ponnusamy L."/>
        </authorList>
    </citation>
    <scope>NUCLEOTIDE SEQUENCE [LARGE SCALE GENOMIC DNA]</scope>
    <source>
        <strain evidence="1 2">SSI9</strain>
    </source>
</reference>
<keyword evidence="2" id="KW-1185">Reference proteome</keyword>
<evidence type="ECO:0000313" key="1">
    <source>
        <dbReference type="EMBL" id="TYR37454.1"/>
    </source>
</evidence>
<dbReference type="EMBL" id="VTAV01000002">
    <property type="protein sequence ID" value="TYR37454.1"/>
    <property type="molecule type" value="Genomic_DNA"/>
</dbReference>